<evidence type="ECO:0000313" key="2">
    <source>
        <dbReference type="Proteomes" id="UP001148737"/>
    </source>
</evidence>
<keyword evidence="2" id="KW-1185">Reference proteome</keyword>
<gene>
    <name evidence="1" type="ORF">NLG97_g6724</name>
</gene>
<evidence type="ECO:0000313" key="1">
    <source>
        <dbReference type="EMBL" id="KAJ3485914.1"/>
    </source>
</evidence>
<dbReference type="EMBL" id="JANAKD010000932">
    <property type="protein sequence ID" value="KAJ3485914.1"/>
    <property type="molecule type" value="Genomic_DNA"/>
</dbReference>
<reference evidence="1" key="1">
    <citation type="submission" date="2022-07" db="EMBL/GenBank/DDBJ databases">
        <title>Genome Sequence of Lecanicillium saksenae.</title>
        <authorList>
            <person name="Buettner E."/>
        </authorList>
    </citation>
    <scope>NUCLEOTIDE SEQUENCE</scope>
    <source>
        <strain evidence="1">VT-O1</strain>
    </source>
</reference>
<protein>
    <submittedName>
        <fullName evidence="1">Uncharacterized protein</fullName>
    </submittedName>
</protein>
<comment type="caution">
    <text evidence="1">The sequence shown here is derived from an EMBL/GenBank/DDBJ whole genome shotgun (WGS) entry which is preliminary data.</text>
</comment>
<organism evidence="1 2">
    <name type="scientific">Lecanicillium saksenae</name>
    <dbReference type="NCBI Taxonomy" id="468837"/>
    <lineage>
        <taxon>Eukaryota</taxon>
        <taxon>Fungi</taxon>
        <taxon>Dikarya</taxon>
        <taxon>Ascomycota</taxon>
        <taxon>Pezizomycotina</taxon>
        <taxon>Sordariomycetes</taxon>
        <taxon>Hypocreomycetidae</taxon>
        <taxon>Hypocreales</taxon>
        <taxon>Cordycipitaceae</taxon>
        <taxon>Lecanicillium</taxon>
    </lineage>
</organism>
<proteinExistence type="predicted"/>
<dbReference type="Proteomes" id="UP001148737">
    <property type="component" value="Unassembled WGS sequence"/>
</dbReference>
<name>A0ACC1QQI2_9HYPO</name>
<accession>A0ACC1QQI2</accession>
<sequence>MGAQVMQASSQLGMERRTRRDFRLGRLKRTWAKRRRDGGVRSGSESGGSTLSLALSTESRLGKTTNRPTTPGKTGPTNGEAEGVPPGVNAIVAAAGEVDLE</sequence>